<dbReference type="Proteomes" id="UP000887565">
    <property type="component" value="Unplaced"/>
</dbReference>
<dbReference type="AlphaFoldDB" id="A0A915KL65"/>
<accession>A0A915KL65</accession>
<sequence>MRVLKPLKLLCHGLLNLEFVLTNKPAKDRLAILVKPVVPPLLSRILASERNITAEPVMARALTHLSKVIDGNFTDEEKSKIARLVWREFDMIYANYGPQKAFFSLFHVMTLFVELGVNEQQEKGYFPWVDSFVVRWIDIMRCDAMKLCRMKMLMHLYFVFIGLNNGKYDIIYGQKERWSNALRETKSFLDNKEIENLKKYVEQVPLSDKTGQRLVDELNLLFK</sequence>
<protein>
    <submittedName>
        <fullName evidence="2">Uncharacterized protein</fullName>
    </submittedName>
</protein>
<keyword evidence="1" id="KW-1185">Reference proteome</keyword>
<reference evidence="2" key="1">
    <citation type="submission" date="2022-11" db="UniProtKB">
        <authorList>
            <consortium name="WormBaseParasite"/>
        </authorList>
    </citation>
    <scope>IDENTIFICATION</scope>
</reference>
<evidence type="ECO:0000313" key="1">
    <source>
        <dbReference type="Proteomes" id="UP000887565"/>
    </source>
</evidence>
<evidence type="ECO:0000313" key="2">
    <source>
        <dbReference type="WBParaSite" id="nRc.2.0.1.t39173-RA"/>
    </source>
</evidence>
<dbReference type="WBParaSite" id="nRc.2.0.1.t39173-RA">
    <property type="protein sequence ID" value="nRc.2.0.1.t39173-RA"/>
    <property type="gene ID" value="nRc.2.0.1.g39173"/>
</dbReference>
<proteinExistence type="predicted"/>
<name>A0A915KL65_ROMCU</name>
<organism evidence="1 2">
    <name type="scientific">Romanomermis culicivorax</name>
    <name type="common">Nematode worm</name>
    <dbReference type="NCBI Taxonomy" id="13658"/>
    <lineage>
        <taxon>Eukaryota</taxon>
        <taxon>Metazoa</taxon>
        <taxon>Ecdysozoa</taxon>
        <taxon>Nematoda</taxon>
        <taxon>Enoplea</taxon>
        <taxon>Dorylaimia</taxon>
        <taxon>Mermithida</taxon>
        <taxon>Mermithoidea</taxon>
        <taxon>Mermithidae</taxon>
        <taxon>Romanomermis</taxon>
    </lineage>
</organism>